<dbReference type="RefSeq" id="WP_120319023.1">
    <property type="nucleotide sequence ID" value="NZ_BONH01000068.1"/>
</dbReference>
<evidence type="ECO:0000313" key="2">
    <source>
        <dbReference type="EMBL" id="GIG03044.1"/>
    </source>
</evidence>
<dbReference type="AlphaFoldDB" id="A0A8J3KQI6"/>
<feature type="region of interest" description="Disordered" evidence="1">
    <location>
        <begin position="1"/>
        <end position="32"/>
    </location>
</feature>
<comment type="caution">
    <text evidence="2">The sequence shown here is derived from an EMBL/GenBank/DDBJ whole genome shotgun (WGS) entry which is preliminary data.</text>
</comment>
<organism evidence="2 3">
    <name type="scientific">Catellatospora citrea</name>
    <dbReference type="NCBI Taxonomy" id="53366"/>
    <lineage>
        <taxon>Bacteria</taxon>
        <taxon>Bacillati</taxon>
        <taxon>Actinomycetota</taxon>
        <taxon>Actinomycetes</taxon>
        <taxon>Micromonosporales</taxon>
        <taxon>Micromonosporaceae</taxon>
        <taxon>Catellatospora</taxon>
    </lineage>
</organism>
<evidence type="ECO:0008006" key="4">
    <source>
        <dbReference type="Google" id="ProtNLM"/>
    </source>
</evidence>
<sequence length="87" mass="9681">MQQTDWSGVRERVEALSRHPHRDAIFGADDHEMRLEPPLTADKLADLERSLSVTLPKEYRTFLTQVSASGAGPAYGVFPVRRDDSGA</sequence>
<gene>
    <name evidence="2" type="ORF">Cci01nite_81370</name>
</gene>
<protein>
    <recommendedName>
        <fullName evidence="4">SMI1/KNR4 family protein SUKH-1</fullName>
    </recommendedName>
</protein>
<name>A0A8J3KQI6_9ACTN</name>
<proteinExistence type="predicted"/>
<keyword evidence="3" id="KW-1185">Reference proteome</keyword>
<dbReference type="Proteomes" id="UP000659904">
    <property type="component" value="Unassembled WGS sequence"/>
</dbReference>
<dbReference type="SUPFAM" id="SSF160631">
    <property type="entry name" value="SMI1/KNR4-like"/>
    <property type="match status" value="1"/>
</dbReference>
<reference evidence="2 3" key="1">
    <citation type="submission" date="2021-01" db="EMBL/GenBank/DDBJ databases">
        <title>Whole genome shotgun sequence of Catellatospora citrea NBRC 14495.</title>
        <authorList>
            <person name="Komaki H."/>
            <person name="Tamura T."/>
        </authorList>
    </citation>
    <scope>NUCLEOTIDE SEQUENCE [LARGE SCALE GENOMIC DNA]</scope>
    <source>
        <strain evidence="2 3">NBRC 14495</strain>
    </source>
</reference>
<evidence type="ECO:0000256" key="1">
    <source>
        <dbReference type="SAM" id="MobiDB-lite"/>
    </source>
</evidence>
<evidence type="ECO:0000313" key="3">
    <source>
        <dbReference type="Proteomes" id="UP000659904"/>
    </source>
</evidence>
<dbReference type="InterPro" id="IPR037883">
    <property type="entry name" value="Knr4/Smi1-like_sf"/>
</dbReference>
<dbReference type="Gene3D" id="3.40.1580.10">
    <property type="entry name" value="SMI1/KNR4-like"/>
    <property type="match status" value="1"/>
</dbReference>
<accession>A0A8J3KQI6</accession>
<feature type="compositionally biased region" description="Basic and acidic residues" evidence="1">
    <location>
        <begin position="8"/>
        <end position="32"/>
    </location>
</feature>
<dbReference type="EMBL" id="BONH01000068">
    <property type="protein sequence ID" value="GIG03044.1"/>
    <property type="molecule type" value="Genomic_DNA"/>
</dbReference>